<keyword evidence="4" id="KW-1185">Reference proteome</keyword>
<proteinExistence type="inferred from homology"/>
<accession>A0ABP8EPA6</accession>
<evidence type="ECO:0000313" key="4">
    <source>
        <dbReference type="Proteomes" id="UP001499841"/>
    </source>
</evidence>
<evidence type="ECO:0000259" key="2">
    <source>
        <dbReference type="Pfam" id="PF08327"/>
    </source>
</evidence>
<dbReference type="EMBL" id="BAABBA010000001">
    <property type="protein sequence ID" value="GAA4285846.1"/>
    <property type="molecule type" value="Genomic_DNA"/>
</dbReference>
<name>A0ABP8EPA6_9MICO</name>
<evidence type="ECO:0000313" key="3">
    <source>
        <dbReference type="EMBL" id="GAA4285846.1"/>
    </source>
</evidence>
<dbReference type="InterPro" id="IPR013538">
    <property type="entry name" value="ASHA1/2-like_C"/>
</dbReference>
<dbReference type="Pfam" id="PF08327">
    <property type="entry name" value="AHSA1"/>
    <property type="match status" value="1"/>
</dbReference>
<organism evidence="3 4">
    <name type="scientific">Georgenia daeguensis</name>
    <dbReference type="NCBI Taxonomy" id="908355"/>
    <lineage>
        <taxon>Bacteria</taxon>
        <taxon>Bacillati</taxon>
        <taxon>Actinomycetota</taxon>
        <taxon>Actinomycetes</taxon>
        <taxon>Micrococcales</taxon>
        <taxon>Bogoriellaceae</taxon>
        <taxon>Georgenia</taxon>
    </lineage>
</organism>
<gene>
    <name evidence="3" type="ORF">GCM10022262_02050</name>
</gene>
<evidence type="ECO:0000256" key="1">
    <source>
        <dbReference type="ARBA" id="ARBA00006817"/>
    </source>
</evidence>
<comment type="similarity">
    <text evidence="1">Belongs to the AHA1 family.</text>
</comment>
<dbReference type="Gene3D" id="3.30.530.20">
    <property type="match status" value="1"/>
</dbReference>
<protein>
    <submittedName>
        <fullName evidence="3">SRPBCC family protein</fullName>
    </submittedName>
</protein>
<sequence>MNTTPTGSLVATAEGRDLRLARTLDVPVEELWAWLTEPEKTARWIGGWSGTPGAGSTVRFTLNIEEGTPTSDLAIIACEPPRHLAVRLSDEAGGWPLEVFVAEAGGGSTVTLVHHLDLSADPADVGPGWEYYLDNLLAAQAGAAPVKFEDYFPAQSSYYAGLAAQPED</sequence>
<feature type="domain" description="Activator of Hsp90 ATPase homologue 1/2-like C-terminal" evidence="2">
    <location>
        <begin position="25"/>
        <end position="136"/>
    </location>
</feature>
<dbReference type="RefSeq" id="WP_345036631.1">
    <property type="nucleotide sequence ID" value="NZ_BAABBA010000001.1"/>
</dbReference>
<dbReference type="InterPro" id="IPR023393">
    <property type="entry name" value="START-like_dom_sf"/>
</dbReference>
<reference evidence="4" key="1">
    <citation type="journal article" date="2019" name="Int. J. Syst. Evol. Microbiol.">
        <title>The Global Catalogue of Microorganisms (GCM) 10K type strain sequencing project: providing services to taxonomists for standard genome sequencing and annotation.</title>
        <authorList>
            <consortium name="The Broad Institute Genomics Platform"/>
            <consortium name="The Broad Institute Genome Sequencing Center for Infectious Disease"/>
            <person name="Wu L."/>
            <person name="Ma J."/>
        </authorList>
    </citation>
    <scope>NUCLEOTIDE SEQUENCE [LARGE SCALE GENOMIC DNA]</scope>
    <source>
        <strain evidence="4">JCM 17459</strain>
    </source>
</reference>
<comment type="caution">
    <text evidence="3">The sequence shown here is derived from an EMBL/GenBank/DDBJ whole genome shotgun (WGS) entry which is preliminary data.</text>
</comment>
<dbReference type="SUPFAM" id="SSF55961">
    <property type="entry name" value="Bet v1-like"/>
    <property type="match status" value="1"/>
</dbReference>
<dbReference type="CDD" id="cd08899">
    <property type="entry name" value="SRPBCC_CalC_Aha1-like_6"/>
    <property type="match status" value="1"/>
</dbReference>
<dbReference type="Proteomes" id="UP001499841">
    <property type="component" value="Unassembled WGS sequence"/>
</dbReference>